<dbReference type="Proteomes" id="UP001243330">
    <property type="component" value="Unassembled WGS sequence"/>
</dbReference>
<sequence>MTLIDSITSLPFRKPAQSPQEPSLSLTSTSSDTMASLIPVKESDISIVYNSNTRELVLAAKGEIPKVFLTPFFKQESVLNTGLTFSIRAFAGGFPPQKGEKSFEIKHSVHINLPLPHFNNKTVLIETASGNFSVEIKYTGFGPGPVVRGDNGSEEGTTYQDVLPPIKRFLPADQPLRITANIPKVEAPSRVNIEPSYNPEFLELIHSTVQEGSISWTFKWKKLPTEEGANPQLIDVTTHQYNGLVGPAARNYITIQGYVVLFVVFEKK</sequence>
<proteinExistence type="predicted"/>
<keyword evidence="2" id="KW-1185">Reference proteome</keyword>
<dbReference type="EMBL" id="JAQOWY010000104">
    <property type="protein sequence ID" value="KAK1851047.1"/>
    <property type="molecule type" value="Genomic_DNA"/>
</dbReference>
<organism evidence="1 2">
    <name type="scientific">Colletotrichum chrysophilum</name>
    <dbReference type="NCBI Taxonomy" id="1836956"/>
    <lineage>
        <taxon>Eukaryota</taxon>
        <taxon>Fungi</taxon>
        <taxon>Dikarya</taxon>
        <taxon>Ascomycota</taxon>
        <taxon>Pezizomycotina</taxon>
        <taxon>Sordariomycetes</taxon>
        <taxon>Hypocreomycetidae</taxon>
        <taxon>Glomerellales</taxon>
        <taxon>Glomerellaceae</taxon>
        <taxon>Colletotrichum</taxon>
        <taxon>Colletotrichum gloeosporioides species complex</taxon>
    </lineage>
</organism>
<evidence type="ECO:0000313" key="2">
    <source>
        <dbReference type="Proteomes" id="UP001243330"/>
    </source>
</evidence>
<dbReference type="AlphaFoldDB" id="A0AAD9APY3"/>
<protein>
    <submittedName>
        <fullName evidence="1">Uncharacterized protein</fullName>
    </submittedName>
</protein>
<name>A0AAD9APY3_9PEZI</name>
<accession>A0AAD9APY3</accession>
<reference evidence="1" key="1">
    <citation type="submission" date="2023-01" db="EMBL/GenBank/DDBJ databases">
        <title>Colletotrichum chrysophilum M932 genome sequence.</title>
        <authorList>
            <person name="Baroncelli R."/>
        </authorList>
    </citation>
    <scope>NUCLEOTIDE SEQUENCE</scope>
    <source>
        <strain evidence="1">M932</strain>
    </source>
</reference>
<gene>
    <name evidence="1" type="ORF">CCHR01_06275</name>
</gene>
<evidence type="ECO:0000313" key="1">
    <source>
        <dbReference type="EMBL" id="KAK1851047.1"/>
    </source>
</evidence>
<comment type="caution">
    <text evidence="1">The sequence shown here is derived from an EMBL/GenBank/DDBJ whole genome shotgun (WGS) entry which is preliminary data.</text>
</comment>